<feature type="region of interest" description="Disordered" evidence="1">
    <location>
        <begin position="1"/>
        <end position="67"/>
    </location>
</feature>
<feature type="compositionally biased region" description="Basic residues" evidence="1">
    <location>
        <begin position="1"/>
        <end position="10"/>
    </location>
</feature>
<reference evidence="2" key="1">
    <citation type="submission" date="2025-08" db="UniProtKB">
        <authorList>
            <consortium name="Ensembl"/>
        </authorList>
    </citation>
    <scope>IDENTIFICATION</scope>
</reference>
<organism evidence="2 3">
    <name type="scientific">Pelusios castaneus</name>
    <name type="common">West African mud turtle</name>
    <dbReference type="NCBI Taxonomy" id="367368"/>
    <lineage>
        <taxon>Eukaryota</taxon>
        <taxon>Metazoa</taxon>
        <taxon>Chordata</taxon>
        <taxon>Craniata</taxon>
        <taxon>Vertebrata</taxon>
        <taxon>Euteleostomi</taxon>
        <taxon>Archelosauria</taxon>
        <taxon>Testudinata</taxon>
        <taxon>Testudines</taxon>
        <taxon>Pleurodira</taxon>
        <taxon>Pelomedusidae</taxon>
        <taxon>Pelusios</taxon>
    </lineage>
</organism>
<feature type="region of interest" description="Disordered" evidence="1">
    <location>
        <begin position="116"/>
        <end position="208"/>
    </location>
</feature>
<feature type="compositionally biased region" description="Basic residues" evidence="1">
    <location>
        <begin position="133"/>
        <end position="152"/>
    </location>
</feature>
<accession>A0A8C8RET1</accession>
<feature type="compositionally biased region" description="Basic and acidic residues" evidence="1">
    <location>
        <begin position="177"/>
        <end position="189"/>
    </location>
</feature>
<protein>
    <submittedName>
        <fullName evidence="2">Uncharacterized protein</fullName>
    </submittedName>
</protein>
<name>A0A8C8RET1_9SAUR</name>
<proteinExistence type="predicted"/>
<evidence type="ECO:0000313" key="2">
    <source>
        <dbReference type="Ensembl" id="ENSPCEP00000004232.1"/>
    </source>
</evidence>
<sequence length="208" mass="22410">ETGHARRRRLPAGLGRLVPLQGAQRGPDRRPPLLPEPGAPLGADRCPGGQRAAQRQRPPAVGGARRLGWRGRGAAGLRPQLLLGWHLHPLPVRQRPAGRQLPGLPAARRARHRALPPVPPAMRGVQRGAGQHAGHRHRHDGRGGRHLRHAGRHLPPGGLRHREPHAAGLRRGRPAQKGHDVGRGEERSGPGHGTCHRALLRPGAGSWL</sequence>
<feature type="compositionally biased region" description="Low complexity" evidence="1">
    <location>
        <begin position="11"/>
        <end position="20"/>
    </location>
</feature>
<dbReference type="AlphaFoldDB" id="A0A8C8RET1"/>
<reference evidence="2" key="2">
    <citation type="submission" date="2025-09" db="UniProtKB">
        <authorList>
            <consortium name="Ensembl"/>
        </authorList>
    </citation>
    <scope>IDENTIFICATION</scope>
</reference>
<dbReference type="Proteomes" id="UP000694393">
    <property type="component" value="Unplaced"/>
</dbReference>
<dbReference type="Ensembl" id="ENSPCET00000004365.1">
    <property type="protein sequence ID" value="ENSPCEP00000004232.1"/>
    <property type="gene ID" value="ENSPCEG00000003388.1"/>
</dbReference>
<keyword evidence="3" id="KW-1185">Reference proteome</keyword>
<evidence type="ECO:0000256" key="1">
    <source>
        <dbReference type="SAM" id="MobiDB-lite"/>
    </source>
</evidence>
<evidence type="ECO:0000313" key="3">
    <source>
        <dbReference type="Proteomes" id="UP000694393"/>
    </source>
</evidence>